<evidence type="ECO:0000313" key="2">
    <source>
        <dbReference type="Proteomes" id="UP000322822"/>
    </source>
</evidence>
<proteinExistence type="predicted"/>
<dbReference type="Proteomes" id="UP000322822">
    <property type="component" value="Chromosome 2"/>
</dbReference>
<dbReference type="RefSeq" id="WP_150374185.1">
    <property type="nucleotide sequence ID" value="NZ_CP044067.1"/>
</dbReference>
<dbReference type="AlphaFoldDB" id="A0A5P2H9H9"/>
<accession>A0A5P2H9H9</accession>
<organism evidence="1 2">
    <name type="scientific">Cupriavidus pauculus</name>
    <dbReference type="NCBI Taxonomy" id="82633"/>
    <lineage>
        <taxon>Bacteria</taxon>
        <taxon>Pseudomonadati</taxon>
        <taxon>Pseudomonadota</taxon>
        <taxon>Betaproteobacteria</taxon>
        <taxon>Burkholderiales</taxon>
        <taxon>Burkholderiaceae</taxon>
        <taxon>Cupriavidus</taxon>
    </lineage>
</organism>
<protein>
    <recommendedName>
        <fullName evidence="3">KTSC domain-containing protein</fullName>
    </recommendedName>
</protein>
<sequence>MKTYRNLSGTSNIARYDITDDAIHVVFQSGTYRHYLYDHDRPGKAMVDEMKRLAAAGRGLCTYISRTVRDNYAKRW</sequence>
<evidence type="ECO:0000313" key="1">
    <source>
        <dbReference type="EMBL" id="QET04123.1"/>
    </source>
</evidence>
<dbReference type="EMBL" id="CP044067">
    <property type="protein sequence ID" value="QET04123.1"/>
    <property type="molecule type" value="Genomic_DNA"/>
</dbReference>
<name>A0A5P2H9H9_9BURK</name>
<evidence type="ECO:0008006" key="3">
    <source>
        <dbReference type="Google" id="ProtNLM"/>
    </source>
</evidence>
<reference evidence="1 2" key="1">
    <citation type="submission" date="2019-09" db="EMBL/GenBank/DDBJ databases">
        <title>FDA dAtabase for Regulatory Grade micrObial Sequences (FDA-ARGOS): Supporting development and validation of Infectious Disease Dx tests.</title>
        <authorList>
            <person name="Sciortino C."/>
            <person name="Tallon L."/>
            <person name="Sadzewicz L."/>
            <person name="Vavikolanu K."/>
            <person name="Mehta A."/>
            <person name="Aluvathingal J."/>
            <person name="Nadendla S."/>
            <person name="Nandy P."/>
            <person name="Geyer C."/>
            <person name="Yan Y."/>
            <person name="Sichtig H."/>
        </authorList>
    </citation>
    <scope>NUCLEOTIDE SEQUENCE [LARGE SCALE GENOMIC DNA]</scope>
    <source>
        <strain evidence="1 2">FDAARGOS_664</strain>
    </source>
</reference>
<dbReference type="OrthoDB" id="7775479at2"/>
<gene>
    <name evidence="1" type="ORF">FOB72_18355</name>
</gene>